<evidence type="ECO:0000313" key="2">
    <source>
        <dbReference type="EMBL" id="SHI95321.1"/>
    </source>
</evidence>
<feature type="chain" id="PRO_5012070530" evidence="1">
    <location>
        <begin position="22"/>
        <end position="509"/>
    </location>
</feature>
<evidence type="ECO:0000256" key="1">
    <source>
        <dbReference type="SAM" id="SignalP"/>
    </source>
</evidence>
<dbReference type="AlphaFoldDB" id="A0A1M6FCD4"/>
<name>A0A1M6FCD4_9BACT</name>
<dbReference type="STRING" id="1168035.SAMN05444280_108113"/>
<proteinExistence type="predicted"/>
<accession>A0A1M6FCD4</accession>
<keyword evidence="1" id="KW-0732">Signal</keyword>
<dbReference type="Pfam" id="PF13715">
    <property type="entry name" value="CarbopepD_reg_2"/>
    <property type="match status" value="1"/>
</dbReference>
<gene>
    <name evidence="2" type="ORF">SAMN05444280_108113</name>
</gene>
<reference evidence="2 3" key="1">
    <citation type="submission" date="2016-11" db="EMBL/GenBank/DDBJ databases">
        <authorList>
            <person name="Jaros S."/>
            <person name="Januszkiewicz K."/>
            <person name="Wedrychowicz H."/>
        </authorList>
    </citation>
    <scope>NUCLEOTIDE SEQUENCE [LARGE SCALE GENOMIC DNA]</scope>
    <source>
        <strain evidence="2 3">DSM 27063</strain>
    </source>
</reference>
<protein>
    <submittedName>
        <fullName evidence="2">CarboxypepD_reg-like domain-containing protein</fullName>
    </submittedName>
</protein>
<organism evidence="2 3">
    <name type="scientific">Tangfeifania diversioriginum</name>
    <dbReference type="NCBI Taxonomy" id="1168035"/>
    <lineage>
        <taxon>Bacteria</taxon>
        <taxon>Pseudomonadati</taxon>
        <taxon>Bacteroidota</taxon>
        <taxon>Bacteroidia</taxon>
        <taxon>Marinilabiliales</taxon>
        <taxon>Prolixibacteraceae</taxon>
        <taxon>Tangfeifania</taxon>
    </lineage>
</organism>
<keyword evidence="3" id="KW-1185">Reference proteome</keyword>
<dbReference type="OrthoDB" id="1489599at2"/>
<dbReference type="RefSeq" id="WP_073167836.1">
    <property type="nucleotide sequence ID" value="NZ_FQZE01000008.1"/>
</dbReference>
<dbReference type="SUPFAM" id="SSF49464">
    <property type="entry name" value="Carboxypeptidase regulatory domain-like"/>
    <property type="match status" value="1"/>
</dbReference>
<dbReference type="Proteomes" id="UP000184050">
    <property type="component" value="Unassembled WGS sequence"/>
</dbReference>
<sequence>MSIKRICIALSILLFSFSLKAQQQDGSVFERRVSINAEKQPLSNILDQISWQVRVYFSYDATQINASQKYTIQAIEKSLYSVLTELFNPQEFILHELENQIIITKNNSPKDSVLSVVNDSIPVKYFFLTGRVLEQKKEVPVAYASVSVLNEPVGTITNADGDFLLKLHPDYIQDTLVISSMGYKQILKPAYQFLDEDIFLLEPVSIRIREVKVVSTDPEKLLDNISENIEKNYSAYPKLMSAFYRETVKQDDGYINVSEAVMEILKAPYVNTYRADLVRLVKARQSPDVQPFKWINFKLQGGPFTITQLDVIKTVESFIDEETRHFYDYQISNVIRYNNHPVFVLDFKPVSGTNFHGYVGELYVHRETFAVVHARFGLDRRGLRKATSILIKRKPIGVKARPSFVEYEVNYRQYQGKWHLSNARASTKFKIRSRKDNINSEFHSVSELLVTDLQPTELKRFPRKESLTQRDVFVEMINDYDPGFWENYNIIKPDEDLRNAIPKLISETN</sequence>
<dbReference type="InterPro" id="IPR008969">
    <property type="entry name" value="CarboxyPept-like_regulatory"/>
</dbReference>
<evidence type="ECO:0000313" key="3">
    <source>
        <dbReference type="Proteomes" id="UP000184050"/>
    </source>
</evidence>
<dbReference type="EMBL" id="FQZE01000008">
    <property type="protein sequence ID" value="SHI95321.1"/>
    <property type="molecule type" value="Genomic_DNA"/>
</dbReference>
<feature type="signal peptide" evidence="1">
    <location>
        <begin position="1"/>
        <end position="21"/>
    </location>
</feature>